<dbReference type="NCBIfam" id="TIGR01410">
    <property type="entry name" value="tatB"/>
    <property type="match status" value="1"/>
</dbReference>
<accession>A0A318REP3</accession>
<dbReference type="Proteomes" id="UP000247591">
    <property type="component" value="Unassembled WGS sequence"/>
</dbReference>
<evidence type="ECO:0000256" key="1">
    <source>
        <dbReference type="ARBA" id="ARBA00004167"/>
    </source>
</evidence>
<dbReference type="Gene3D" id="1.20.5.3310">
    <property type="match status" value="1"/>
</dbReference>
<comment type="caution">
    <text evidence="12">The sequence shown here is derived from an EMBL/GenBank/DDBJ whole genome shotgun (WGS) entry which is preliminary data.</text>
</comment>
<evidence type="ECO:0000256" key="6">
    <source>
        <dbReference type="ARBA" id="ARBA00022989"/>
    </source>
</evidence>
<evidence type="ECO:0000313" key="13">
    <source>
        <dbReference type="Proteomes" id="UP000247591"/>
    </source>
</evidence>
<name>A0A318REP3_WILLI</name>
<dbReference type="AlphaFoldDB" id="A0A318REP3"/>
<feature type="compositionally biased region" description="Polar residues" evidence="10">
    <location>
        <begin position="140"/>
        <end position="167"/>
    </location>
</feature>
<evidence type="ECO:0000256" key="4">
    <source>
        <dbReference type="ARBA" id="ARBA00022692"/>
    </source>
</evidence>
<dbReference type="RefSeq" id="WP_110472371.1">
    <property type="nucleotide sequence ID" value="NZ_QJSP01000021.1"/>
</dbReference>
<feature type="transmembrane region" description="Helical" evidence="11">
    <location>
        <begin position="6"/>
        <end position="26"/>
    </location>
</feature>
<dbReference type="InterPro" id="IPR003369">
    <property type="entry name" value="TatA/B/E"/>
</dbReference>
<dbReference type="InterPro" id="IPR018448">
    <property type="entry name" value="TatB"/>
</dbReference>
<keyword evidence="3 9" id="KW-1003">Cell membrane</keyword>
<evidence type="ECO:0000256" key="11">
    <source>
        <dbReference type="SAM" id="Phobius"/>
    </source>
</evidence>
<organism evidence="12 13">
    <name type="scientific">Williamsia limnetica</name>
    <dbReference type="NCBI Taxonomy" id="882452"/>
    <lineage>
        <taxon>Bacteria</taxon>
        <taxon>Bacillati</taxon>
        <taxon>Actinomycetota</taxon>
        <taxon>Actinomycetes</taxon>
        <taxon>Mycobacteriales</taxon>
        <taxon>Nocardiaceae</taxon>
        <taxon>Williamsia</taxon>
    </lineage>
</organism>
<keyword evidence="4 9" id="KW-0812">Transmembrane</keyword>
<keyword evidence="5 9" id="KW-0653">Protein transport</keyword>
<keyword evidence="2 9" id="KW-0813">Transport</keyword>
<evidence type="ECO:0000256" key="8">
    <source>
        <dbReference type="ARBA" id="ARBA00023136"/>
    </source>
</evidence>
<evidence type="ECO:0000256" key="10">
    <source>
        <dbReference type="SAM" id="MobiDB-lite"/>
    </source>
</evidence>
<dbReference type="HAMAP" id="MF_00237">
    <property type="entry name" value="TatB"/>
    <property type="match status" value="1"/>
</dbReference>
<gene>
    <name evidence="9" type="primary">tatB</name>
    <name evidence="12" type="ORF">DFR67_12118</name>
</gene>
<feature type="region of interest" description="Disordered" evidence="10">
    <location>
        <begin position="98"/>
        <end position="181"/>
    </location>
</feature>
<dbReference type="GO" id="GO:0043953">
    <property type="term" value="P:protein transport by the Tat complex"/>
    <property type="evidence" value="ECO:0007669"/>
    <property type="project" value="UniProtKB-UniRule"/>
</dbReference>
<evidence type="ECO:0000256" key="3">
    <source>
        <dbReference type="ARBA" id="ARBA00022475"/>
    </source>
</evidence>
<dbReference type="EMBL" id="QJSP01000021">
    <property type="protein sequence ID" value="PYE12588.1"/>
    <property type="molecule type" value="Genomic_DNA"/>
</dbReference>
<comment type="similarity">
    <text evidence="9">Belongs to the TatB family.</text>
</comment>
<keyword evidence="8 9" id="KW-0472">Membrane</keyword>
<keyword evidence="7 9" id="KW-0811">Translocation</keyword>
<dbReference type="GO" id="GO:0033281">
    <property type="term" value="C:TAT protein transport complex"/>
    <property type="evidence" value="ECO:0007669"/>
    <property type="project" value="UniProtKB-UniRule"/>
</dbReference>
<proteinExistence type="inferred from homology"/>
<sequence>MFSSVGWGEIAVLMIAGLVILGPERLPSAISWTMKSIRQVRDYATGATSALKDDLGADFEDLRKPLAELNELRGMSPRSVITKHLLDGDDSIFTGKFDGESKIKPVSQPLPTTDENSTVVSLGKGTGTDEAAGIAANTAPGKTTGPQSTPNLSKATDPDTTSGSTETAAPAAGSVDRWDAT</sequence>
<dbReference type="Pfam" id="PF02416">
    <property type="entry name" value="TatA_B_E"/>
    <property type="match status" value="1"/>
</dbReference>
<dbReference type="GO" id="GO:0008320">
    <property type="term" value="F:protein transmembrane transporter activity"/>
    <property type="evidence" value="ECO:0007669"/>
    <property type="project" value="UniProtKB-UniRule"/>
</dbReference>
<dbReference type="OrthoDB" id="3267321at2"/>
<dbReference type="PRINTS" id="PR01506">
    <property type="entry name" value="TATBPROTEIN"/>
</dbReference>
<reference evidence="12 13" key="1">
    <citation type="submission" date="2018-06" db="EMBL/GenBank/DDBJ databases">
        <title>Genomic Encyclopedia of Type Strains, Phase IV (KMG-IV): sequencing the most valuable type-strain genomes for metagenomic binning, comparative biology and taxonomic classification.</title>
        <authorList>
            <person name="Goeker M."/>
        </authorList>
    </citation>
    <scope>NUCLEOTIDE SEQUENCE [LARGE SCALE GENOMIC DNA]</scope>
    <source>
        <strain evidence="12 13">DSM 45521</strain>
    </source>
</reference>
<comment type="function">
    <text evidence="9">Part of the twin-arginine translocation (Tat) system that transports large folded proteins containing a characteristic twin-arginine motif in their signal peptide across membranes. Together with TatC, TatB is part of a receptor directly interacting with Tat signal peptides. TatB may form an oligomeric binding site that transiently accommodates folded Tat precursor proteins before their translocation.</text>
</comment>
<evidence type="ECO:0000313" key="12">
    <source>
        <dbReference type="EMBL" id="PYE12588.1"/>
    </source>
</evidence>
<keyword evidence="13" id="KW-1185">Reference proteome</keyword>
<evidence type="ECO:0000256" key="5">
    <source>
        <dbReference type="ARBA" id="ARBA00022927"/>
    </source>
</evidence>
<evidence type="ECO:0000256" key="2">
    <source>
        <dbReference type="ARBA" id="ARBA00022448"/>
    </source>
</evidence>
<comment type="subunit">
    <text evidence="9">The Tat system comprises two distinct complexes: a TatABC complex, containing multiple copies of TatA, TatB and TatC subunits, and a separate TatA complex, containing only TatA subunits. Substrates initially bind to the TatABC complex, which probably triggers association of the separate TatA complex to form the active translocon.</text>
</comment>
<feature type="compositionally biased region" description="Polar residues" evidence="10">
    <location>
        <begin position="109"/>
        <end position="120"/>
    </location>
</feature>
<evidence type="ECO:0000256" key="7">
    <source>
        <dbReference type="ARBA" id="ARBA00023010"/>
    </source>
</evidence>
<protein>
    <recommendedName>
        <fullName evidence="9">Sec-independent protein translocase protein TatB</fullName>
    </recommendedName>
</protein>
<comment type="subcellular location">
    <subcellularLocation>
        <location evidence="9">Cell membrane</location>
        <topology evidence="9">Single-pass membrane protein</topology>
    </subcellularLocation>
    <subcellularLocation>
        <location evidence="1">Membrane</location>
        <topology evidence="1">Single-pass membrane protein</topology>
    </subcellularLocation>
</comment>
<evidence type="ECO:0000256" key="9">
    <source>
        <dbReference type="HAMAP-Rule" id="MF_00237"/>
    </source>
</evidence>
<keyword evidence="6 9" id="KW-1133">Transmembrane helix</keyword>